<accession>A0A0P4WFV6</accession>
<evidence type="ECO:0000256" key="1">
    <source>
        <dbReference type="ARBA" id="ARBA00008361"/>
    </source>
</evidence>
<dbReference type="CDD" id="cd02440">
    <property type="entry name" value="AdoMet_MTases"/>
    <property type="match status" value="1"/>
</dbReference>
<evidence type="ECO:0000313" key="5">
    <source>
        <dbReference type="EMBL" id="JAI65615.1"/>
    </source>
</evidence>
<sequence>MAESGTMAFANTHIVDTYAKFRPAPPASLIRAVVQRVTQGQHKAGASGGDAAQVCVDMGCGSGQNTALLAPHFATVVGVDVSQPQLDMAKRMQRDVGNVSFRVGSAEAMPFDAESVNLVTCSASVHWFNLDSFYQEVDRVLCPGGVLACYSYLGCTPICRGRSLRDTFLQIWHDLGAYWTEKHNFLLEEYATLPQLYPDDTHVGSSEGGFIVSSEDSMEGVVGYMASWSALDKLRRKEGEEAAMTFLTKAKKRLLAAAGTEDEQVPITRQHKYFLRMWQKPSP</sequence>
<name>A0A0P4WFV6_SCYOL</name>
<dbReference type="GO" id="GO:0032259">
    <property type="term" value="P:methylation"/>
    <property type="evidence" value="ECO:0007669"/>
    <property type="project" value="UniProtKB-KW"/>
</dbReference>
<protein>
    <recommendedName>
        <fullName evidence="4">Methyltransferase type 11 domain-containing protein</fullName>
    </recommendedName>
</protein>
<keyword evidence="3" id="KW-0808">Transferase</keyword>
<keyword evidence="2" id="KW-0489">Methyltransferase</keyword>
<dbReference type="AlphaFoldDB" id="A0A0P4WFV6"/>
<comment type="similarity">
    <text evidence="1">Belongs to the methyltransferase superfamily.</text>
</comment>
<reference evidence="5" key="1">
    <citation type="submission" date="2015-09" db="EMBL/GenBank/DDBJ databases">
        <title>Scylla olivacea transcriptome.</title>
        <authorList>
            <person name="Ikhwanuddin M."/>
        </authorList>
    </citation>
    <scope>NUCLEOTIDE SEQUENCE</scope>
</reference>
<proteinExistence type="inferred from homology"/>
<organism evidence="5">
    <name type="scientific">Scylla olivacea</name>
    <name type="common">Orange mud crab</name>
    <name type="synonym">Cancer olivacea</name>
    <dbReference type="NCBI Taxonomy" id="85551"/>
    <lineage>
        <taxon>Eukaryota</taxon>
        <taxon>Metazoa</taxon>
        <taxon>Ecdysozoa</taxon>
        <taxon>Arthropoda</taxon>
        <taxon>Crustacea</taxon>
        <taxon>Multicrustacea</taxon>
        <taxon>Malacostraca</taxon>
        <taxon>Eumalacostraca</taxon>
        <taxon>Eucarida</taxon>
        <taxon>Decapoda</taxon>
        <taxon>Pleocyemata</taxon>
        <taxon>Brachyura</taxon>
        <taxon>Eubrachyura</taxon>
        <taxon>Portunoidea</taxon>
        <taxon>Portunidae</taxon>
        <taxon>Portuninae</taxon>
        <taxon>Scylla</taxon>
    </lineage>
</organism>
<dbReference type="PANTHER" id="PTHR44942:SF4">
    <property type="entry name" value="METHYLTRANSFERASE TYPE 11 DOMAIN-CONTAINING PROTEIN"/>
    <property type="match status" value="1"/>
</dbReference>
<dbReference type="InterPro" id="IPR051052">
    <property type="entry name" value="Diverse_substrate_MTase"/>
</dbReference>
<evidence type="ECO:0000256" key="3">
    <source>
        <dbReference type="ARBA" id="ARBA00022679"/>
    </source>
</evidence>
<dbReference type="InterPro" id="IPR013216">
    <property type="entry name" value="Methyltransf_11"/>
</dbReference>
<feature type="domain" description="Methyltransferase type 11" evidence="4">
    <location>
        <begin position="56"/>
        <end position="149"/>
    </location>
</feature>
<dbReference type="PANTHER" id="PTHR44942">
    <property type="entry name" value="METHYLTRANSF_11 DOMAIN-CONTAINING PROTEIN"/>
    <property type="match status" value="1"/>
</dbReference>
<dbReference type="Pfam" id="PF08241">
    <property type="entry name" value="Methyltransf_11"/>
    <property type="match status" value="1"/>
</dbReference>
<dbReference type="EMBL" id="GDRN01058264">
    <property type="protein sequence ID" value="JAI65615.1"/>
    <property type="molecule type" value="Transcribed_RNA"/>
</dbReference>
<dbReference type="Gene3D" id="3.40.50.150">
    <property type="entry name" value="Vaccinia Virus protein VP39"/>
    <property type="match status" value="1"/>
</dbReference>
<evidence type="ECO:0000259" key="4">
    <source>
        <dbReference type="Pfam" id="PF08241"/>
    </source>
</evidence>
<dbReference type="SUPFAM" id="SSF53335">
    <property type="entry name" value="S-adenosyl-L-methionine-dependent methyltransferases"/>
    <property type="match status" value="1"/>
</dbReference>
<dbReference type="GO" id="GO:0008757">
    <property type="term" value="F:S-adenosylmethionine-dependent methyltransferase activity"/>
    <property type="evidence" value="ECO:0007669"/>
    <property type="project" value="InterPro"/>
</dbReference>
<dbReference type="InterPro" id="IPR029063">
    <property type="entry name" value="SAM-dependent_MTases_sf"/>
</dbReference>
<evidence type="ECO:0000256" key="2">
    <source>
        <dbReference type="ARBA" id="ARBA00022603"/>
    </source>
</evidence>